<feature type="compositionally biased region" description="Basic and acidic residues" evidence="1">
    <location>
        <begin position="308"/>
        <end position="328"/>
    </location>
</feature>
<feature type="compositionally biased region" description="Polar residues" evidence="1">
    <location>
        <begin position="347"/>
        <end position="360"/>
    </location>
</feature>
<dbReference type="Pfam" id="PF06075">
    <property type="entry name" value="DUF936"/>
    <property type="match status" value="1"/>
</dbReference>
<gene>
    <name evidence="4" type="ORF">Tco_1030063</name>
</gene>
<dbReference type="InterPro" id="IPR048297">
    <property type="entry name" value="DUF936_dom_pln"/>
</dbReference>
<protein>
    <submittedName>
        <fullName evidence="4">TonB like protein</fullName>
    </submittedName>
</protein>
<feature type="domain" description="DUF936" evidence="2">
    <location>
        <begin position="4"/>
        <end position="123"/>
    </location>
</feature>
<feature type="region of interest" description="Disordered" evidence="1">
    <location>
        <begin position="275"/>
        <end position="368"/>
    </location>
</feature>
<feature type="region of interest" description="Disordered" evidence="1">
    <location>
        <begin position="547"/>
        <end position="608"/>
    </location>
</feature>
<feature type="compositionally biased region" description="Basic and acidic residues" evidence="1">
    <location>
        <begin position="335"/>
        <end position="346"/>
    </location>
</feature>
<sequence>MANLTPGVLLKLLQHMNTDVKVSGSEHRSSLLQVISIVPALSGDQLFQNHQGFYLKVSDSSHATYVSLPDENVDLILSDKIQLGQYVHVDRLESATPVPILHGVRPVPGGRHPCVGTPQDIVATHSLGFLNNGSSSNSSKLIGNVKLPSKKESSSVRSSNGVLDGKLARSKSQLSKLILNTSESRQSLSKVKPSSSKSIPSSPTSCYSLPNSFEKFSNGVKNQSKIKGLDKDIAKLNLGEKGAAVRGPSSSGKKFGIGSSIKNFVELGPKALRKSWEGSSMDVKTPRLKVTKNESKAEARSTSVPRKSTSERTVSREEPTVKSSKVESKVQTPAKRAEVVDHDSSSKQKPSSGRKSSAEASANGLPGNLVKVSLSNRRLTEGGASWSSLPSSLAKLGKEVMKHRDSAQIAAIEAMQEASAAETLLQCISTYSELRSSAKEDNPQPAVEQFLALHASLNNAHLISESLSKTTQLASSSDNEDTPSEEQLRISSERHKQATSWVHAAMATNLSSFSVYSKQGKLTSLIPPSSNTDSTAKTVRPVLVLEGSTNTTAGSANTPSPKTTQVKPRQSIGSKIVNSSTPRRQTLVPSVQQKSKVQPQPQPPPPEWEKGVGFDEAIDLAQKLKLESQDWFLGFVERFLDADVDTSSSLSDNGQIAGMLSQLKSVNDWLDAIGSTKGDDDDEEEETSRISPETIDRIRKKIYDYLLTHVESAAAALGKP</sequence>
<feature type="region of interest" description="Disordered" evidence="1">
    <location>
        <begin position="469"/>
        <end position="494"/>
    </location>
</feature>
<evidence type="ECO:0000313" key="4">
    <source>
        <dbReference type="EMBL" id="GJT70777.1"/>
    </source>
</evidence>
<evidence type="ECO:0000256" key="1">
    <source>
        <dbReference type="SAM" id="MobiDB-lite"/>
    </source>
</evidence>
<proteinExistence type="predicted"/>
<dbReference type="Proteomes" id="UP001151760">
    <property type="component" value="Unassembled WGS sequence"/>
</dbReference>
<reference evidence="4" key="1">
    <citation type="journal article" date="2022" name="Int. J. Mol. Sci.">
        <title>Draft Genome of Tanacetum Coccineum: Genomic Comparison of Closely Related Tanacetum-Family Plants.</title>
        <authorList>
            <person name="Yamashiro T."/>
            <person name="Shiraishi A."/>
            <person name="Nakayama K."/>
            <person name="Satake H."/>
        </authorList>
    </citation>
    <scope>NUCLEOTIDE SEQUENCE</scope>
</reference>
<evidence type="ECO:0000313" key="5">
    <source>
        <dbReference type="Proteomes" id="UP001151760"/>
    </source>
</evidence>
<dbReference type="InterPro" id="IPR010341">
    <property type="entry name" value="DUF936_pln"/>
</dbReference>
<evidence type="ECO:0000259" key="3">
    <source>
        <dbReference type="Pfam" id="PF21647"/>
    </source>
</evidence>
<organism evidence="4 5">
    <name type="scientific">Tanacetum coccineum</name>
    <dbReference type="NCBI Taxonomy" id="301880"/>
    <lineage>
        <taxon>Eukaryota</taxon>
        <taxon>Viridiplantae</taxon>
        <taxon>Streptophyta</taxon>
        <taxon>Embryophyta</taxon>
        <taxon>Tracheophyta</taxon>
        <taxon>Spermatophyta</taxon>
        <taxon>Magnoliopsida</taxon>
        <taxon>eudicotyledons</taxon>
        <taxon>Gunneridae</taxon>
        <taxon>Pentapetalae</taxon>
        <taxon>asterids</taxon>
        <taxon>campanulids</taxon>
        <taxon>Asterales</taxon>
        <taxon>Asteraceae</taxon>
        <taxon>Asteroideae</taxon>
        <taxon>Anthemideae</taxon>
        <taxon>Anthemidinae</taxon>
        <taxon>Tanacetum</taxon>
    </lineage>
</organism>
<feature type="region of interest" description="Disordered" evidence="1">
    <location>
        <begin position="185"/>
        <end position="205"/>
    </location>
</feature>
<dbReference type="InterPro" id="IPR049172">
    <property type="entry name" value="DUF6857_pln"/>
</dbReference>
<dbReference type="PANTHER" id="PTHR31928">
    <property type="entry name" value="EXPRESSED PROTEIN"/>
    <property type="match status" value="1"/>
</dbReference>
<name>A0ABQ5G7F8_9ASTR</name>
<comment type="caution">
    <text evidence="4">The sequence shown here is derived from an EMBL/GenBank/DDBJ whole genome shotgun (WGS) entry which is preliminary data.</text>
</comment>
<reference evidence="4" key="2">
    <citation type="submission" date="2022-01" db="EMBL/GenBank/DDBJ databases">
        <authorList>
            <person name="Yamashiro T."/>
            <person name="Shiraishi A."/>
            <person name="Satake H."/>
            <person name="Nakayama K."/>
        </authorList>
    </citation>
    <scope>NUCLEOTIDE SEQUENCE</scope>
</reference>
<evidence type="ECO:0000259" key="2">
    <source>
        <dbReference type="Pfam" id="PF06075"/>
    </source>
</evidence>
<feature type="domain" description="DUF6857" evidence="3">
    <location>
        <begin position="374"/>
        <end position="717"/>
    </location>
</feature>
<dbReference type="Pfam" id="PF21647">
    <property type="entry name" value="DUF6857"/>
    <property type="match status" value="1"/>
</dbReference>
<feature type="compositionally biased region" description="Low complexity" evidence="1">
    <location>
        <begin position="588"/>
        <end position="599"/>
    </location>
</feature>
<dbReference type="EMBL" id="BQNB010018109">
    <property type="protein sequence ID" value="GJT70777.1"/>
    <property type="molecule type" value="Genomic_DNA"/>
</dbReference>
<feature type="region of interest" description="Disordered" evidence="1">
    <location>
        <begin position="140"/>
        <end position="164"/>
    </location>
</feature>
<dbReference type="PANTHER" id="PTHR31928:SF4">
    <property type="entry name" value="OS08G0541500 PROTEIN"/>
    <property type="match status" value="1"/>
</dbReference>
<accession>A0ABQ5G7F8</accession>
<keyword evidence="5" id="KW-1185">Reference proteome</keyword>
<feature type="compositionally biased region" description="Polar residues" evidence="1">
    <location>
        <begin position="547"/>
        <end position="584"/>
    </location>
</feature>